<name>A0A645GU48_9ZZZZ</name>
<evidence type="ECO:0000313" key="1">
    <source>
        <dbReference type="EMBL" id="MPN30277.1"/>
    </source>
</evidence>
<dbReference type="AlphaFoldDB" id="A0A645GU48"/>
<comment type="caution">
    <text evidence="1">The sequence shown here is derived from an EMBL/GenBank/DDBJ whole genome shotgun (WGS) entry which is preliminary data.</text>
</comment>
<reference evidence="1" key="1">
    <citation type="submission" date="2019-08" db="EMBL/GenBank/DDBJ databases">
        <authorList>
            <person name="Kucharzyk K."/>
            <person name="Murdoch R.W."/>
            <person name="Higgins S."/>
            <person name="Loffler F."/>
        </authorList>
    </citation>
    <scope>NUCLEOTIDE SEQUENCE</scope>
</reference>
<proteinExistence type="predicted"/>
<sequence>MPPRSVPLVLQPAKAMTEHIAKTEYRLACIAFSASNEELIMHLSMNNVNRIFMRPAPSGVLMLAGRATPFVV</sequence>
<protein>
    <submittedName>
        <fullName evidence="1">Uncharacterized protein</fullName>
    </submittedName>
</protein>
<accession>A0A645GU48</accession>
<gene>
    <name evidence="1" type="ORF">SDC9_177740</name>
</gene>
<organism evidence="1">
    <name type="scientific">bioreactor metagenome</name>
    <dbReference type="NCBI Taxonomy" id="1076179"/>
    <lineage>
        <taxon>unclassified sequences</taxon>
        <taxon>metagenomes</taxon>
        <taxon>ecological metagenomes</taxon>
    </lineage>
</organism>
<dbReference type="EMBL" id="VSSQ01081331">
    <property type="protein sequence ID" value="MPN30277.1"/>
    <property type="molecule type" value="Genomic_DNA"/>
</dbReference>